<dbReference type="CDD" id="cd23156">
    <property type="entry name" value="Prefoldin_3"/>
    <property type="match status" value="1"/>
</dbReference>
<keyword evidence="6" id="KW-1185">Reference proteome</keyword>
<reference evidence="5" key="1">
    <citation type="submission" date="2020-10" db="EMBL/GenBank/DDBJ databases">
        <title>Unveiling of a novel bifunctional photoreceptor, Dualchrome1, isolated from a cosmopolitan green alga.</title>
        <authorList>
            <person name="Suzuki S."/>
            <person name="Kawachi M."/>
        </authorList>
    </citation>
    <scope>NUCLEOTIDE SEQUENCE</scope>
    <source>
        <strain evidence="5">NIES 2893</strain>
    </source>
</reference>
<comment type="similarity">
    <text evidence="1 3">Belongs to the prefoldin subunit alpha family.</text>
</comment>
<dbReference type="InterPro" id="IPR009053">
    <property type="entry name" value="Prefoldin"/>
</dbReference>
<dbReference type="Pfam" id="PF02996">
    <property type="entry name" value="Prefoldin"/>
    <property type="match status" value="1"/>
</dbReference>
<dbReference type="GO" id="GO:0015631">
    <property type="term" value="F:tubulin binding"/>
    <property type="evidence" value="ECO:0007669"/>
    <property type="project" value="TreeGrafter"/>
</dbReference>
<evidence type="ECO:0000256" key="4">
    <source>
        <dbReference type="SAM" id="MobiDB-lite"/>
    </source>
</evidence>
<dbReference type="OrthoDB" id="6375174at2759"/>
<comment type="function">
    <text evidence="3">Binds specifically to cytosolic chaperonin (c-CPN) and transfers target proteins to it. Binds to nascent polypeptide chain and promotes folding in an environment in which there are many competing pathways for nonnative proteins.</text>
</comment>
<dbReference type="GO" id="GO:0005737">
    <property type="term" value="C:cytoplasm"/>
    <property type="evidence" value="ECO:0007669"/>
    <property type="project" value="TreeGrafter"/>
</dbReference>
<feature type="region of interest" description="Disordered" evidence="4">
    <location>
        <begin position="1"/>
        <end position="21"/>
    </location>
</feature>
<dbReference type="GO" id="GO:0006457">
    <property type="term" value="P:protein folding"/>
    <property type="evidence" value="ECO:0007669"/>
    <property type="project" value="UniProtKB-UniRule"/>
</dbReference>
<comment type="subunit">
    <text evidence="3">Heterohexamer of two PFD-alpha type and four PFD-beta type subunits.</text>
</comment>
<dbReference type="PANTHER" id="PTHR12409">
    <property type="entry name" value="PREFOLDIN SUBUNIT 3"/>
    <property type="match status" value="1"/>
</dbReference>
<dbReference type="AlphaFoldDB" id="A0A830HDX2"/>
<dbReference type="InterPro" id="IPR016655">
    <property type="entry name" value="PFD3"/>
</dbReference>
<gene>
    <name evidence="5" type="ORF">PPROV_000252600</name>
</gene>
<evidence type="ECO:0000256" key="3">
    <source>
        <dbReference type="PIRNR" id="PIRNR016396"/>
    </source>
</evidence>
<dbReference type="GO" id="GO:0007017">
    <property type="term" value="P:microtubule-based process"/>
    <property type="evidence" value="ECO:0007669"/>
    <property type="project" value="TreeGrafter"/>
</dbReference>
<accession>A0A830HDX2</accession>
<proteinExistence type="inferred from homology"/>
<keyword evidence="2 3" id="KW-0143">Chaperone</keyword>
<protein>
    <recommendedName>
        <fullName evidence="3">Prefoldin subunit 3</fullName>
    </recommendedName>
</protein>
<organism evidence="5 6">
    <name type="scientific">Pycnococcus provasolii</name>
    <dbReference type="NCBI Taxonomy" id="41880"/>
    <lineage>
        <taxon>Eukaryota</taxon>
        <taxon>Viridiplantae</taxon>
        <taxon>Chlorophyta</taxon>
        <taxon>Pseudoscourfieldiophyceae</taxon>
        <taxon>Pseudoscourfieldiales</taxon>
        <taxon>Pycnococcaceae</taxon>
        <taxon>Pycnococcus</taxon>
    </lineage>
</organism>
<comment type="caution">
    <text evidence="5">The sequence shown here is derived from an EMBL/GenBank/DDBJ whole genome shotgun (WGS) entry which is preliminary data.</text>
</comment>
<name>A0A830HDX2_9CHLO</name>
<dbReference type="FunFam" id="1.10.287.370:FF:000001">
    <property type="entry name" value="Prefoldin subunit 3"/>
    <property type="match status" value="1"/>
</dbReference>
<evidence type="ECO:0000313" key="5">
    <source>
        <dbReference type="EMBL" id="GHP03771.1"/>
    </source>
</evidence>
<feature type="compositionally biased region" description="Low complexity" evidence="4">
    <location>
        <begin position="12"/>
        <end position="21"/>
    </location>
</feature>
<dbReference type="GO" id="GO:0009409">
    <property type="term" value="P:response to cold"/>
    <property type="evidence" value="ECO:0007669"/>
    <property type="project" value="UniProtKB-ARBA"/>
</dbReference>
<dbReference type="GO" id="GO:0007021">
    <property type="term" value="P:tubulin complex assembly"/>
    <property type="evidence" value="ECO:0007669"/>
    <property type="project" value="TreeGrafter"/>
</dbReference>
<dbReference type="EMBL" id="BNJQ01000006">
    <property type="protein sequence ID" value="GHP03771.1"/>
    <property type="molecule type" value="Genomic_DNA"/>
</dbReference>
<dbReference type="Gene3D" id="1.10.287.370">
    <property type="match status" value="1"/>
</dbReference>
<dbReference type="PANTHER" id="PTHR12409:SF0">
    <property type="entry name" value="PREFOLDIN SUBUNIT 3"/>
    <property type="match status" value="1"/>
</dbReference>
<dbReference type="SUPFAM" id="SSF46579">
    <property type="entry name" value="Prefoldin"/>
    <property type="match status" value="1"/>
</dbReference>
<dbReference type="Proteomes" id="UP000660262">
    <property type="component" value="Unassembled WGS sequence"/>
</dbReference>
<evidence type="ECO:0000256" key="1">
    <source>
        <dbReference type="ARBA" id="ARBA00010048"/>
    </source>
</evidence>
<evidence type="ECO:0000256" key="2">
    <source>
        <dbReference type="ARBA" id="ARBA00023186"/>
    </source>
</evidence>
<dbReference type="PIRSF" id="PIRSF016396">
    <property type="entry name" value="Prefoldin_subunit_3"/>
    <property type="match status" value="1"/>
</dbReference>
<dbReference type="GO" id="GO:0016272">
    <property type="term" value="C:prefoldin complex"/>
    <property type="evidence" value="ECO:0007669"/>
    <property type="project" value="UniProtKB-UniRule"/>
</dbReference>
<dbReference type="InterPro" id="IPR004127">
    <property type="entry name" value="Prefoldin_subunit_alpha"/>
</dbReference>
<evidence type="ECO:0000313" key="6">
    <source>
        <dbReference type="Proteomes" id="UP000660262"/>
    </source>
</evidence>
<sequence>MSSTSMSVDNPGGASSGASSSKMEAEYIEDVAAYIARFPKGTEEALQTMQSTYQQYKLLESRLTQSRQRLMMKVPDVERTLACVKKLVQRKDEGSDTHVDFELTDGIFAKAKVSAENAQKVFLWLGANVALEYTAEEAVELLTKNLETAKLNLDTNRKDALFVKDCITTTEVSMARVYNYDVQQRKQKAMETKE</sequence>